<evidence type="ECO:0000313" key="3">
    <source>
        <dbReference type="Proteomes" id="UP000274327"/>
    </source>
</evidence>
<feature type="signal peptide" evidence="1">
    <location>
        <begin position="1"/>
        <end position="30"/>
    </location>
</feature>
<dbReference type="GeneID" id="78121169"/>
<organism evidence="2 3">
    <name type="scientific">Brachybacterium paraconglomeratum</name>
    <dbReference type="NCBI Taxonomy" id="173362"/>
    <lineage>
        <taxon>Bacteria</taxon>
        <taxon>Bacillati</taxon>
        <taxon>Actinomycetota</taxon>
        <taxon>Actinomycetes</taxon>
        <taxon>Micrococcales</taxon>
        <taxon>Dermabacteraceae</taxon>
        <taxon>Brachybacterium</taxon>
    </lineage>
</organism>
<keyword evidence="3" id="KW-1185">Reference proteome</keyword>
<dbReference type="RefSeq" id="WP_126986741.1">
    <property type="nucleotide sequence ID" value="NZ_ML133855.1"/>
</dbReference>
<comment type="caution">
    <text evidence="2">The sequence shown here is derived from an EMBL/GenBank/DDBJ whole genome shotgun (WGS) entry which is preliminary data.</text>
</comment>
<dbReference type="PROSITE" id="PS51257">
    <property type="entry name" value="PROKAR_LIPOPROTEIN"/>
    <property type="match status" value="1"/>
</dbReference>
<evidence type="ECO:0000256" key="1">
    <source>
        <dbReference type="SAM" id="SignalP"/>
    </source>
</evidence>
<dbReference type="EMBL" id="QOCI01000007">
    <property type="protein sequence ID" value="RRR18356.1"/>
    <property type="molecule type" value="Genomic_DNA"/>
</dbReference>
<name>A0A426SJK0_9MICO</name>
<dbReference type="AlphaFoldDB" id="A0A426SJK0"/>
<gene>
    <name evidence="2" type="ORF">DS079_09060</name>
</gene>
<reference evidence="2 3" key="1">
    <citation type="submission" date="2018-07" db="EMBL/GenBank/DDBJ databases">
        <title>Brachybacteriurn paraconglorneratum KCTC 9916.</title>
        <authorList>
            <person name="Li Y."/>
        </authorList>
    </citation>
    <scope>NUCLEOTIDE SEQUENCE [LARGE SCALE GENOMIC DNA]</scope>
    <source>
        <strain evidence="2 3">KCTC 9916</strain>
    </source>
</reference>
<proteinExistence type="predicted"/>
<protein>
    <recommendedName>
        <fullName evidence="4">Cell wall-binding repeat-containing protein</fullName>
    </recommendedName>
</protein>
<sequence>MTARDRRPAIITRRTFAGATVLALAGGLAACTGGDLSVERTEPPETTVLPGDDLTAASAALSAALFTSSDVAVLADEASLEALLPTLEGFPAPVLAGIDQAVADEIDRLGAGTLVVPAGVDPGDLGGGREVVEIDPSAENPDLPKVSAGEATAAVTLLIDPEAASPAQALASAVVTAAGGSVVETPGGDVGRSSESVAAAKEAAGEDASVGALALGDSFGDASSLVEALGRTATTTELPGGGITAFPGRRMIAAYGSPAVPSLGILGEQDLEQTLERVKEMVAEYDGLAEEPVVPALEIITTIASSEPGGDGDFSSELGVEGLREWVDAAGEAGVYVVLDLQPGTTDFLTQAKLYEELLTAPHVGLALDAEWRLEPGQKHLEQIGSVTAAEINEVSTWLADLTAEHGLPQKVLILHQFNLSMISDRQDVDTSRPELAITLHADGHGTPEDKLATWNALQQDLPGGIFMAWKNFHDEDTPMFTPEETYALEPRPWFVSYQ</sequence>
<keyword evidence="1" id="KW-0732">Signal</keyword>
<evidence type="ECO:0000313" key="2">
    <source>
        <dbReference type="EMBL" id="RRR18356.1"/>
    </source>
</evidence>
<accession>A0A426SJK0</accession>
<dbReference type="Proteomes" id="UP000274327">
    <property type="component" value="Unassembled WGS sequence"/>
</dbReference>
<feature type="chain" id="PRO_5039696346" description="Cell wall-binding repeat-containing protein" evidence="1">
    <location>
        <begin position="31"/>
        <end position="499"/>
    </location>
</feature>
<evidence type="ECO:0008006" key="4">
    <source>
        <dbReference type="Google" id="ProtNLM"/>
    </source>
</evidence>